<organism evidence="2 3">
    <name type="scientific">Paxillus rubicundulus Ve08.2h10</name>
    <dbReference type="NCBI Taxonomy" id="930991"/>
    <lineage>
        <taxon>Eukaryota</taxon>
        <taxon>Fungi</taxon>
        <taxon>Dikarya</taxon>
        <taxon>Basidiomycota</taxon>
        <taxon>Agaricomycotina</taxon>
        <taxon>Agaricomycetes</taxon>
        <taxon>Agaricomycetidae</taxon>
        <taxon>Boletales</taxon>
        <taxon>Paxilineae</taxon>
        <taxon>Paxillaceae</taxon>
        <taxon>Paxillus</taxon>
    </lineage>
</organism>
<evidence type="ECO:0000313" key="2">
    <source>
        <dbReference type="EMBL" id="KIK80472.1"/>
    </source>
</evidence>
<dbReference type="EMBL" id="KN826012">
    <property type="protein sequence ID" value="KIK80472.1"/>
    <property type="molecule type" value="Genomic_DNA"/>
</dbReference>
<reference evidence="2 3" key="1">
    <citation type="submission" date="2014-04" db="EMBL/GenBank/DDBJ databases">
        <authorList>
            <consortium name="DOE Joint Genome Institute"/>
            <person name="Kuo A."/>
            <person name="Kohler A."/>
            <person name="Jargeat P."/>
            <person name="Nagy L.G."/>
            <person name="Floudas D."/>
            <person name="Copeland A."/>
            <person name="Barry K.W."/>
            <person name="Cichocki N."/>
            <person name="Veneault-Fourrey C."/>
            <person name="LaButti K."/>
            <person name="Lindquist E.A."/>
            <person name="Lipzen A."/>
            <person name="Lundell T."/>
            <person name="Morin E."/>
            <person name="Murat C."/>
            <person name="Sun H."/>
            <person name="Tunlid A."/>
            <person name="Henrissat B."/>
            <person name="Grigoriev I.V."/>
            <person name="Hibbett D.S."/>
            <person name="Martin F."/>
            <person name="Nordberg H.P."/>
            <person name="Cantor M.N."/>
            <person name="Hua S.X."/>
        </authorList>
    </citation>
    <scope>NUCLEOTIDE SEQUENCE [LARGE SCALE GENOMIC DNA]</scope>
    <source>
        <strain evidence="2 3">Ve08.2h10</strain>
    </source>
</reference>
<feature type="compositionally biased region" description="Basic and acidic residues" evidence="1">
    <location>
        <begin position="62"/>
        <end position="74"/>
    </location>
</feature>
<feature type="non-terminal residue" evidence="2">
    <location>
        <position position="1"/>
    </location>
</feature>
<keyword evidence="3" id="KW-1185">Reference proteome</keyword>
<evidence type="ECO:0000313" key="3">
    <source>
        <dbReference type="Proteomes" id="UP000054538"/>
    </source>
</evidence>
<dbReference type="AlphaFoldDB" id="A0A0D0CCH9"/>
<sequence>PLGSSRNSWCKGDSQARSGTVPSARGVQHRPAREMVGANSALCIHTHRDTSTQISNGDESQEGLHTEETIGRWK</sequence>
<accession>A0A0D0CCH9</accession>
<evidence type="ECO:0000256" key="1">
    <source>
        <dbReference type="SAM" id="MobiDB-lite"/>
    </source>
</evidence>
<feature type="region of interest" description="Disordered" evidence="1">
    <location>
        <begin position="1"/>
        <end position="32"/>
    </location>
</feature>
<dbReference type="HOGENOM" id="CLU_184657_0_0_1"/>
<dbReference type="Proteomes" id="UP000054538">
    <property type="component" value="Unassembled WGS sequence"/>
</dbReference>
<reference evidence="3" key="2">
    <citation type="submission" date="2015-01" db="EMBL/GenBank/DDBJ databases">
        <title>Evolutionary Origins and Diversification of the Mycorrhizal Mutualists.</title>
        <authorList>
            <consortium name="DOE Joint Genome Institute"/>
            <consortium name="Mycorrhizal Genomics Consortium"/>
            <person name="Kohler A."/>
            <person name="Kuo A."/>
            <person name="Nagy L.G."/>
            <person name="Floudas D."/>
            <person name="Copeland A."/>
            <person name="Barry K.W."/>
            <person name="Cichocki N."/>
            <person name="Veneault-Fourrey C."/>
            <person name="LaButti K."/>
            <person name="Lindquist E.A."/>
            <person name="Lipzen A."/>
            <person name="Lundell T."/>
            <person name="Morin E."/>
            <person name="Murat C."/>
            <person name="Riley R."/>
            <person name="Ohm R."/>
            <person name="Sun H."/>
            <person name="Tunlid A."/>
            <person name="Henrissat B."/>
            <person name="Grigoriev I.V."/>
            <person name="Hibbett D.S."/>
            <person name="Martin F."/>
        </authorList>
    </citation>
    <scope>NUCLEOTIDE SEQUENCE [LARGE SCALE GENOMIC DNA]</scope>
    <source>
        <strain evidence="3">Ve08.2h10</strain>
    </source>
</reference>
<proteinExistence type="predicted"/>
<feature type="region of interest" description="Disordered" evidence="1">
    <location>
        <begin position="44"/>
        <end position="74"/>
    </location>
</feature>
<dbReference type="InParanoid" id="A0A0D0CCH9"/>
<gene>
    <name evidence="2" type="ORF">PAXRUDRAFT_158618</name>
</gene>
<protein>
    <submittedName>
        <fullName evidence="2">Uncharacterized protein</fullName>
    </submittedName>
</protein>
<name>A0A0D0CCH9_9AGAM</name>